<feature type="domain" description="2Fe-2S ferredoxin-type" evidence="7">
    <location>
        <begin position="11"/>
        <end position="89"/>
    </location>
</feature>
<dbReference type="GO" id="GO:0008901">
    <property type="term" value="F:ferredoxin hydrogenase activity"/>
    <property type="evidence" value="ECO:0007669"/>
    <property type="project" value="InterPro"/>
</dbReference>
<keyword evidence="3" id="KW-0479">Metal-binding</keyword>
<dbReference type="PROSITE" id="PS51379">
    <property type="entry name" value="4FE4S_FER_2"/>
    <property type="match status" value="2"/>
</dbReference>
<dbReference type="AlphaFoldDB" id="A0A5D6VXX6"/>
<proteinExistence type="predicted"/>
<evidence type="ECO:0000256" key="6">
    <source>
        <dbReference type="ARBA" id="ARBA00023014"/>
    </source>
</evidence>
<evidence type="ECO:0000256" key="2">
    <source>
        <dbReference type="ARBA" id="ARBA00022485"/>
    </source>
</evidence>
<dbReference type="GO" id="GO:0042773">
    <property type="term" value="P:ATP synthesis coupled electron transport"/>
    <property type="evidence" value="ECO:0007669"/>
    <property type="project" value="InterPro"/>
</dbReference>
<dbReference type="RefSeq" id="WP_149172211.1">
    <property type="nucleotide sequence ID" value="NZ_VTOY01000015.1"/>
</dbReference>
<dbReference type="PROSITE" id="PS00641">
    <property type="entry name" value="COMPLEX1_75K_1"/>
    <property type="match status" value="1"/>
</dbReference>
<dbReference type="InterPro" id="IPR017900">
    <property type="entry name" value="4Fe4S_Fe_S_CS"/>
</dbReference>
<dbReference type="InterPro" id="IPR049830">
    <property type="entry name" value="HndD"/>
</dbReference>
<feature type="domain" description="4Fe-4S ferredoxin-type" evidence="8">
    <location>
        <begin position="148"/>
        <end position="178"/>
    </location>
</feature>
<dbReference type="InterPro" id="IPR000283">
    <property type="entry name" value="NADH_UbQ_OxRdtase_75kDa_su_CS"/>
</dbReference>
<dbReference type="EMBL" id="VTOY01000015">
    <property type="protein sequence ID" value="TYZ20337.1"/>
    <property type="molecule type" value="Genomic_DNA"/>
</dbReference>
<protein>
    <submittedName>
        <fullName evidence="10">2Fe-2S iron-sulfur cluster binding domain-containing protein</fullName>
    </submittedName>
</protein>
<evidence type="ECO:0000256" key="5">
    <source>
        <dbReference type="ARBA" id="ARBA00023004"/>
    </source>
</evidence>
<dbReference type="Pfam" id="PF02906">
    <property type="entry name" value="Fe_hyd_lg_C"/>
    <property type="match status" value="1"/>
</dbReference>
<evidence type="ECO:0000259" key="9">
    <source>
        <dbReference type="PROSITE" id="PS51839"/>
    </source>
</evidence>
<dbReference type="GO" id="GO:0005506">
    <property type="term" value="F:iron ion binding"/>
    <property type="evidence" value="ECO:0007669"/>
    <property type="project" value="InterPro"/>
</dbReference>
<dbReference type="InterPro" id="IPR050340">
    <property type="entry name" value="Cytosolic_Fe-S_CAF"/>
</dbReference>
<accession>A0A5D6VXX6</accession>
<dbReference type="Gene3D" id="3.40.950.10">
    <property type="entry name" value="Fe-only Hydrogenase (Larger Subunit), Chain L, domain 3"/>
    <property type="match status" value="1"/>
</dbReference>
<dbReference type="NCBIfam" id="TIGR02512">
    <property type="entry name" value="FeFe_hydrog_A"/>
    <property type="match status" value="1"/>
</dbReference>
<dbReference type="InterPro" id="IPR001041">
    <property type="entry name" value="2Fe-2S_ferredoxin-type"/>
</dbReference>
<evidence type="ECO:0000256" key="1">
    <source>
        <dbReference type="ARBA" id="ARBA00001966"/>
    </source>
</evidence>
<dbReference type="Pfam" id="PF13510">
    <property type="entry name" value="Fer2_4"/>
    <property type="match status" value="1"/>
</dbReference>
<sequence>MTTENEVKDIPMVHLTINNIPIEVPKGTKIMQAAQTLGIDIPHLCYHEDQRIKAHCRLCAVEVVGKRRLLAACSTEVWEGMEVHTDTQIVRDTQVSILQLMLANHNKDCLSCPRNQNCDLQRLCSRFNIQHSPLPSVLKDEPRIETNPSIVRDPSKCIRCGRCIRACKDVQGIAALTYAGRSSDIVVTTAFNKPMEATDCILCGQCSLVCPTGAIVEKDDTNKVLDALQDPQKHVIVQVAPSVRVALGDAFGMEEGAIVTGQMVTALKLLGFDKVFDTNFGADLTIMEEGAEFLDRLQNGGTLPMMTSCSPGWVNYMEKHFPNCIGHLSSAKSPMSMFGAIAKTYYPENAGIDVKDIVTVSVMPCTAKKFEAARPEMSRNGIPDVDIVLTTRELIKLIKYVGLSFKNLPESEFDNPLGLGTGAGAIFGATGGVMEAALRTVYEKVTGETLEKIEFNEVRGFEGIKEAVINVKGREVRVCVAHTLQNARRIMEQVKKGTSPYDFIEIMACPGGCIGGGGQPIGTTNAIRKKRMAALYEIDRGLPLRKSHENPEIQTLYRDFLGEPLSQRAHELLHTTYHKVSKPYEFD</sequence>
<evidence type="ECO:0000256" key="4">
    <source>
        <dbReference type="ARBA" id="ARBA00022737"/>
    </source>
</evidence>
<dbReference type="Gene3D" id="4.10.260.20">
    <property type="entry name" value="Iron hydrogenase, small subunit"/>
    <property type="match status" value="1"/>
</dbReference>
<comment type="cofactor">
    <cofactor evidence="1">
        <name>[4Fe-4S] cluster</name>
        <dbReference type="ChEBI" id="CHEBI:49883"/>
    </cofactor>
</comment>
<name>A0A5D6VXX6_9FIRM</name>
<feature type="domain" description="4Fe-4S His(Cys)3-ligated-type" evidence="9">
    <location>
        <begin position="89"/>
        <end position="128"/>
    </location>
</feature>
<dbReference type="PANTHER" id="PTHR11615">
    <property type="entry name" value="NITRATE, FORMATE, IRON DEHYDROGENASE"/>
    <property type="match status" value="1"/>
</dbReference>
<keyword evidence="2" id="KW-0004">4Fe-4S</keyword>
<dbReference type="GO" id="GO:0008137">
    <property type="term" value="F:NADH dehydrogenase (ubiquinone) activity"/>
    <property type="evidence" value="ECO:0007669"/>
    <property type="project" value="InterPro"/>
</dbReference>
<dbReference type="CDD" id="cd00207">
    <property type="entry name" value="fer2"/>
    <property type="match status" value="1"/>
</dbReference>
<dbReference type="PROSITE" id="PS51085">
    <property type="entry name" value="2FE2S_FER_2"/>
    <property type="match status" value="1"/>
</dbReference>
<evidence type="ECO:0000256" key="3">
    <source>
        <dbReference type="ARBA" id="ARBA00022723"/>
    </source>
</evidence>
<dbReference type="GO" id="GO:0051539">
    <property type="term" value="F:4 iron, 4 sulfur cluster binding"/>
    <property type="evidence" value="ECO:0007669"/>
    <property type="project" value="UniProtKB-KW"/>
</dbReference>
<dbReference type="NCBIfam" id="NF040763">
    <property type="entry name" value="FeFe_hydrog_A6"/>
    <property type="match status" value="1"/>
</dbReference>
<dbReference type="Pfam" id="PF10588">
    <property type="entry name" value="NADH-G_4Fe-4S_3"/>
    <property type="match status" value="1"/>
</dbReference>
<dbReference type="Pfam" id="PF02256">
    <property type="entry name" value="Fe_hyd_SSU"/>
    <property type="match status" value="1"/>
</dbReference>
<dbReference type="Gene3D" id="3.30.70.20">
    <property type="match status" value="1"/>
</dbReference>
<dbReference type="GO" id="GO:0016020">
    <property type="term" value="C:membrane"/>
    <property type="evidence" value="ECO:0007669"/>
    <property type="project" value="InterPro"/>
</dbReference>
<keyword evidence="4" id="KW-0677">Repeat</keyword>
<dbReference type="InterPro" id="IPR017896">
    <property type="entry name" value="4Fe4S_Fe-S-bd"/>
</dbReference>
<evidence type="ECO:0000313" key="10">
    <source>
        <dbReference type="EMBL" id="TYZ20337.1"/>
    </source>
</evidence>
<dbReference type="SUPFAM" id="SSF54292">
    <property type="entry name" value="2Fe-2S ferredoxin-like"/>
    <property type="match status" value="1"/>
</dbReference>
<dbReference type="InterPro" id="IPR009016">
    <property type="entry name" value="Fe_hydrogenase"/>
</dbReference>
<evidence type="ECO:0000313" key="11">
    <source>
        <dbReference type="Proteomes" id="UP000323646"/>
    </source>
</evidence>
<keyword evidence="6" id="KW-0411">Iron-sulfur</keyword>
<dbReference type="Proteomes" id="UP000323646">
    <property type="component" value="Unassembled WGS sequence"/>
</dbReference>
<evidence type="ECO:0000259" key="8">
    <source>
        <dbReference type="PROSITE" id="PS51379"/>
    </source>
</evidence>
<dbReference type="InterPro" id="IPR004108">
    <property type="entry name" value="Fe_hydrogenase_lsu_C"/>
</dbReference>
<gene>
    <name evidence="10" type="ORF">FZ040_12020</name>
</gene>
<comment type="caution">
    <text evidence="10">The sequence shown here is derived from an EMBL/GenBank/DDBJ whole genome shotgun (WGS) entry which is preliminary data.</text>
</comment>
<keyword evidence="5" id="KW-0408">Iron</keyword>
<dbReference type="PROSITE" id="PS00198">
    <property type="entry name" value="4FE4S_FER_1"/>
    <property type="match status" value="1"/>
</dbReference>
<dbReference type="SUPFAM" id="SSF53920">
    <property type="entry name" value="Fe-only hydrogenase"/>
    <property type="match status" value="1"/>
</dbReference>
<dbReference type="SUPFAM" id="SSF54862">
    <property type="entry name" value="4Fe-4S ferredoxins"/>
    <property type="match status" value="1"/>
</dbReference>
<dbReference type="InterPro" id="IPR013352">
    <property type="entry name" value="Fe_hydrogenase_subset"/>
</dbReference>
<dbReference type="Pfam" id="PF12838">
    <property type="entry name" value="Fer4_7"/>
    <property type="match status" value="1"/>
</dbReference>
<dbReference type="OrthoDB" id="9805142at2"/>
<dbReference type="Gene3D" id="3.40.50.1780">
    <property type="match status" value="1"/>
</dbReference>
<keyword evidence="11" id="KW-1185">Reference proteome</keyword>
<dbReference type="SMART" id="SM00902">
    <property type="entry name" value="Fe_hyd_SSU"/>
    <property type="match status" value="1"/>
</dbReference>
<dbReference type="InterPro" id="IPR036010">
    <property type="entry name" value="2Fe-2S_ferredoxin-like_sf"/>
</dbReference>
<evidence type="ECO:0000259" key="7">
    <source>
        <dbReference type="PROSITE" id="PS51085"/>
    </source>
</evidence>
<dbReference type="Gene3D" id="3.10.20.740">
    <property type="match status" value="1"/>
</dbReference>
<feature type="domain" description="4Fe-4S ferredoxin-type" evidence="8">
    <location>
        <begin position="191"/>
        <end position="220"/>
    </location>
</feature>
<dbReference type="InterPro" id="IPR003149">
    <property type="entry name" value="Fe_hydrogenase_ssu"/>
</dbReference>
<dbReference type="FunFam" id="3.30.70.20:FF:000035">
    <property type="entry name" value="Iron hydrogenase 1"/>
    <property type="match status" value="1"/>
</dbReference>
<dbReference type="InterPro" id="IPR019574">
    <property type="entry name" value="NADH_UbQ_OxRdtase_Gsu_4Fe4S-bd"/>
</dbReference>
<dbReference type="PROSITE" id="PS51839">
    <property type="entry name" value="4FE4S_HC3"/>
    <property type="match status" value="1"/>
</dbReference>
<dbReference type="InterPro" id="IPR036991">
    <property type="entry name" value="Fe_hydrogenase_ssu_sf"/>
</dbReference>
<reference evidence="10 11" key="1">
    <citation type="submission" date="2019-08" db="EMBL/GenBank/DDBJ databases">
        <title>Selenomonas sp. mPRGC5 and Selenomonas sp. mPRGC8 isolated from ruminal fluid of dairy goat (Capra hircus).</title>
        <authorList>
            <person name="Poothong S."/>
            <person name="Nuengjamnong C."/>
            <person name="Tanasupawat S."/>
        </authorList>
    </citation>
    <scope>NUCLEOTIDE SEQUENCE [LARGE SCALE GENOMIC DNA]</scope>
    <source>
        <strain evidence="11">mPRGC5</strain>
    </source>
</reference>
<organism evidence="10 11">
    <name type="scientific">Selenomonas ruminis</name>
    <dbReference type="NCBI Taxonomy" id="2593411"/>
    <lineage>
        <taxon>Bacteria</taxon>
        <taxon>Bacillati</taxon>
        <taxon>Bacillota</taxon>
        <taxon>Negativicutes</taxon>
        <taxon>Selenomonadales</taxon>
        <taxon>Selenomonadaceae</taxon>
        <taxon>Selenomonas</taxon>
    </lineage>
</organism>
<dbReference type="SMART" id="SM00929">
    <property type="entry name" value="NADH-G_4Fe-4S_3"/>
    <property type="match status" value="1"/>
</dbReference>